<sequence>MKRTTRRSSVGVEEVRNSVGNFSTRFSLPSFAKRAEKLNDDQKKAIKKVGFGNLLKIPNQTISKNLLVELMERWSIEKHAFMILSKELKITPMDVALILGLRVTGDPPIVHDDQPFVHLETEYGAATWNRRITVTSLESRLEELGGVADDDFVRTFLLFTFGTFLFPNSNGKVDSRYLALLEDIEEVCHFAWGAAVLEDVFRWLCKRKETNIQYVGGCLIFLQIWSYEHIDIARPSLLDGKMRFPRASRWENSRSQQRQWFATKFKELKENQIILHLSLCSEESETDIVKELVEAQSVEMELSMLNKSLTIPKNDDLSMKIEKLQQGIELSPVPEINIERVSSSAQQDTLKRHQVLDEDKLSPESKEVIKPSPDTELDIAVESSSVRQERLKQVKALEDDNLNLESRRAQQVIELSSEPEMDLPTQSLGAWMDRLKPLNTMQTEPDVQADNKAHATTHHCVLEENELRTRIQFLEGLTSRLEKENGELRRENATLRDKLLSNSMMGEQNVKLKKEVEDLKSENKLLSTSSDGLVSRLERIVLGEDVN</sequence>
<dbReference type="Proteomes" id="UP001370490">
    <property type="component" value="Unassembled WGS sequence"/>
</dbReference>
<feature type="coiled-coil region" evidence="1">
    <location>
        <begin position="464"/>
        <end position="529"/>
    </location>
</feature>
<keyword evidence="4" id="KW-0808">Transferase</keyword>
<dbReference type="PANTHER" id="PTHR34835:SF14">
    <property type="entry name" value="SERINE_THREONINE-PROTEIN PHOSPHATASE 7 LONG FORM HOMOLOG ISOFORM X1"/>
    <property type="match status" value="1"/>
</dbReference>
<dbReference type="AlphaFoldDB" id="A0AAN8VZK6"/>
<accession>A0AAN8VZK6</accession>
<evidence type="ECO:0000256" key="1">
    <source>
        <dbReference type="SAM" id="Coils"/>
    </source>
</evidence>
<feature type="region of interest" description="Disordered" evidence="2">
    <location>
        <begin position="342"/>
        <end position="370"/>
    </location>
</feature>
<dbReference type="EMBL" id="JBAMMX010000004">
    <property type="protein sequence ID" value="KAK6943265.1"/>
    <property type="molecule type" value="Genomic_DNA"/>
</dbReference>
<feature type="compositionally biased region" description="Basic and acidic residues" evidence="2">
    <location>
        <begin position="349"/>
        <end position="369"/>
    </location>
</feature>
<reference evidence="4 5" key="1">
    <citation type="submission" date="2023-12" db="EMBL/GenBank/DDBJ databases">
        <title>A high-quality genome assembly for Dillenia turbinata (Dilleniales).</title>
        <authorList>
            <person name="Chanderbali A."/>
        </authorList>
    </citation>
    <scope>NUCLEOTIDE SEQUENCE [LARGE SCALE GENOMIC DNA]</scope>
    <source>
        <strain evidence="4">LSX21</strain>
        <tissue evidence="4">Leaf</tissue>
    </source>
</reference>
<evidence type="ECO:0000259" key="3">
    <source>
        <dbReference type="Pfam" id="PF10536"/>
    </source>
</evidence>
<dbReference type="InterPro" id="IPR019557">
    <property type="entry name" value="AminoTfrase-like_pln_mobile"/>
</dbReference>
<dbReference type="Pfam" id="PF10536">
    <property type="entry name" value="PMD"/>
    <property type="match status" value="1"/>
</dbReference>
<keyword evidence="5" id="KW-1185">Reference proteome</keyword>
<evidence type="ECO:0000256" key="2">
    <source>
        <dbReference type="SAM" id="MobiDB-lite"/>
    </source>
</evidence>
<proteinExistence type="predicted"/>
<evidence type="ECO:0000313" key="4">
    <source>
        <dbReference type="EMBL" id="KAK6943265.1"/>
    </source>
</evidence>
<organism evidence="4 5">
    <name type="scientific">Dillenia turbinata</name>
    <dbReference type="NCBI Taxonomy" id="194707"/>
    <lineage>
        <taxon>Eukaryota</taxon>
        <taxon>Viridiplantae</taxon>
        <taxon>Streptophyta</taxon>
        <taxon>Embryophyta</taxon>
        <taxon>Tracheophyta</taxon>
        <taxon>Spermatophyta</taxon>
        <taxon>Magnoliopsida</taxon>
        <taxon>eudicotyledons</taxon>
        <taxon>Gunneridae</taxon>
        <taxon>Pentapetalae</taxon>
        <taxon>Dilleniales</taxon>
        <taxon>Dilleniaceae</taxon>
        <taxon>Dillenia</taxon>
    </lineage>
</organism>
<comment type="caution">
    <text evidence="4">The sequence shown here is derived from an EMBL/GenBank/DDBJ whole genome shotgun (WGS) entry which is preliminary data.</text>
</comment>
<feature type="coiled-coil region" evidence="1">
    <location>
        <begin position="387"/>
        <end position="414"/>
    </location>
</feature>
<feature type="domain" description="Aminotransferase-like plant mobile" evidence="3">
    <location>
        <begin position="50"/>
        <end position="273"/>
    </location>
</feature>
<dbReference type="PANTHER" id="PTHR34835">
    <property type="entry name" value="OS07G0283600 PROTEIN-RELATED"/>
    <property type="match status" value="1"/>
</dbReference>
<keyword evidence="1" id="KW-0175">Coiled coil</keyword>
<dbReference type="GO" id="GO:0008483">
    <property type="term" value="F:transaminase activity"/>
    <property type="evidence" value="ECO:0007669"/>
    <property type="project" value="UniProtKB-KW"/>
</dbReference>
<keyword evidence="4" id="KW-0032">Aminotransferase</keyword>
<protein>
    <submittedName>
        <fullName evidence="4">Aminotransferase-like, plant mobile domain</fullName>
    </submittedName>
</protein>
<gene>
    <name evidence="4" type="ORF">RJ641_028642</name>
</gene>
<name>A0AAN8VZK6_9MAGN</name>
<evidence type="ECO:0000313" key="5">
    <source>
        <dbReference type="Proteomes" id="UP001370490"/>
    </source>
</evidence>